<keyword evidence="8" id="KW-1185">Reference proteome</keyword>
<dbReference type="OrthoDB" id="98235at2759"/>
<comment type="similarity">
    <text evidence="2 5">Belongs to the RxLR effector family.</text>
</comment>
<evidence type="ECO:0000313" key="8">
    <source>
        <dbReference type="Proteomes" id="UP000198211"/>
    </source>
</evidence>
<evidence type="ECO:0000256" key="4">
    <source>
        <dbReference type="ARBA" id="ARBA00022729"/>
    </source>
</evidence>
<comment type="domain">
    <text evidence="5">The RxLR-dEER motif acts to carry the protein into the host cell cytoplasm through binding to cell surface phosphatidylinositol-3-phosphate.</text>
</comment>
<evidence type="ECO:0000256" key="6">
    <source>
        <dbReference type="SAM" id="SignalP"/>
    </source>
</evidence>
<organism evidence="7 8">
    <name type="scientific">Phytophthora megakarya</name>
    <dbReference type="NCBI Taxonomy" id="4795"/>
    <lineage>
        <taxon>Eukaryota</taxon>
        <taxon>Sar</taxon>
        <taxon>Stramenopiles</taxon>
        <taxon>Oomycota</taxon>
        <taxon>Peronosporomycetes</taxon>
        <taxon>Peronosporales</taxon>
        <taxon>Peronosporaceae</taxon>
        <taxon>Phytophthora</taxon>
    </lineage>
</organism>
<comment type="function">
    <text evidence="5">Effector that suppresses plant defense responses during pathogen infection.</text>
</comment>
<comment type="caution">
    <text evidence="7">The sequence shown here is derived from an EMBL/GenBank/DDBJ whole genome shotgun (WGS) entry which is preliminary data.</text>
</comment>
<sequence length="170" mass="19040">MRLLYSLMVAVSILAARQAPIAASAGSDVALTGVTSLVFFILVGANQSVRYQPRFLRANNIDKGDKEERLLGFAEIVEKLMAKNIVDKMMRTQSFSALEKVDDLSQLNRISDAVDDHMMKVFKFADNANMKPRDMANQLRNMPEADDAIATKTLELYTNYLKKHGKLDKP</sequence>
<evidence type="ECO:0000256" key="2">
    <source>
        <dbReference type="ARBA" id="ARBA00010400"/>
    </source>
</evidence>
<feature type="chain" id="PRO_5012601302" description="RxLR effector protein" evidence="6">
    <location>
        <begin position="16"/>
        <end position="170"/>
    </location>
</feature>
<proteinExistence type="inferred from homology"/>
<keyword evidence="4 6" id="KW-0732">Signal</keyword>
<protein>
    <recommendedName>
        <fullName evidence="5">RxLR effector protein</fullName>
    </recommendedName>
</protein>
<gene>
    <name evidence="7" type="ORF">PHMEG_00029065</name>
</gene>
<comment type="subcellular location">
    <subcellularLocation>
        <location evidence="1 5">Secreted</location>
    </subcellularLocation>
</comment>
<dbReference type="AlphaFoldDB" id="A0A225V2Y1"/>
<feature type="signal peptide" evidence="6">
    <location>
        <begin position="1"/>
        <end position="15"/>
    </location>
</feature>
<evidence type="ECO:0000256" key="1">
    <source>
        <dbReference type="ARBA" id="ARBA00004613"/>
    </source>
</evidence>
<accession>A0A225V2Y1</accession>
<dbReference type="Pfam" id="PF16810">
    <property type="entry name" value="RXLR"/>
    <property type="match status" value="1"/>
</dbReference>
<evidence type="ECO:0000313" key="7">
    <source>
        <dbReference type="EMBL" id="OWY99860.1"/>
    </source>
</evidence>
<name>A0A225V2Y1_9STRA</name>
<dbReference type="InterPro" id="IPR031825">
    <property type="entry name" value="RXLR"/>
</dbReference>
<evidence type="ECO:0000256" key="5">
    <source>
        <dbReference type="RuleBase" id="RU367124"/>
    </source>
</evidence>
<evidence type="ECO:0000256" key="3">
    <source>
        <dbReference type="ARBA" id="ARBA00022525"/>
    </source>
</evidence>
<dbReference type="Proteomes" id="UP000198211">
    <property type="component" value="Unassembled WGS sequence"/>
</dbReference>
<reference evidence="8" key="1">
    <citation type="submission" date="2017-03" db="EMBL/GenBank/DDBJ databases">
        <title>Phytopthora megakarya and P. palmivora, two closely related causual agents of cacao black pod achieved similar genome size and gene model numbers by different mechanisms.</title>
        <authorList>
            <person name="Ali S."/>
            <person name="Shao J."/>
            <person name="Larry D.J."/>
            <person name="Kronmiller B."/>
            <person name="Shen D."/>
            <person name="Strem M.D."/>
            <person name="Melnick R.L."/>
            <person name="Guiltinan M.J."/>
            <person name="Tyler B.M."/>
            <person name="Meinhardt L.W."/>
            <person name="Bailey B.A."/>
        </authorList>
    </citation>
    <scope>NUCLEOTIDE SEQUENCE [LARGE SCALE GENOMIC DNA]</scope>
    <source>
        <strain evidence="8">zdho120</strain>
    </source>
</reference>
<dbReference type="EMBL" id="NBNE01008104">
    <property type="protein sequence ID" value="OWY99860.1"/>
    <property type="molecule type" value="Genomic_DNA"/>
</dbReference>
<keyword evidence="3 5" id="KW-0964">Secreted</keyword>